<evidence type="ECO:0000313" key="3">
    <source>
        <dbReference type="Proteomes" id="UP001054945"/>
    </source>
</evidence>
<keyword evidence="3" id="KW-1185">Reference proteome</keyword>
<dbReference type="AlphaFoldDB" id="A0AAV4SAV9"/>
<feature type="compositionally biased region" description="Basic and acidic residues" evidence="1">
    <location>
        <begin position="50"/>
        <end position="63"/>
    </location>
</feature>
<protein>
    <submittedName>
        <fullName evidence="2">Uncharacterized protein</fullName>
    </submittedName>
</protein>
<sequence>MGGRKTKEKTRKNPHKEGRSTLLEEKGGTDKERGIKNRLRATVTSGSSDYRSREELGMVRADDSQVAGGGGGKGERDDKMKIKRE</sequence>
<feature type="compositionally biased region" description="Basic and acidic residues" evidence="1">
    <location>
        <begin position="73"/>
        <end position="85"/>
    </location>
</feature>
<reference evidence="2 3" key="1">
    <citation type="submission" date="2021-06" db="EMBL/GenBank/DDBJ databases">
        <title>Caerostris extrusa draft genome.</title>
        <authorList>
            <person name="Kono N."/>
            <person name="Arakawa K."/>
        </authorList>
    </citation>
    <scope>NUCLEOTIDE SEQUENCE [LARGE SCALE GENOMIC DNA]</scope>
</reference>
<dbReference type="EMBL" id="BPLR01009331">
    <property type="protein sequence ID" value="GIY31129.1"/>
    <property type="molecule type" value="Genomic_DNA"/>
</dbReference>
<comment type="caution">
    <text evidence="2">The sequence shown here is derived from an EMBL/GenBank/DDBJ whole genome shotgun (WGS) entry which is preliminary data.</text>
</comment>
<accession>A0AAV4SAV9</accession>
<proteinExistence type="predicted"/>
<dbReference type="Proteomes" id="UP001054945">
    <property type="component" value="Unassembled WGS sequence"/>
</dbReference>
<organism evidence="2 3">
    <name type="scientific">Caerostris extrusa</name>
    <name type="common">Bark spider</name>
    <name type="synonym">Caerostris bankana</name>
    <dbReference type="NCBI Taxonomy" id="172846"/>
    <lineage>
        <taxon>Eukaryota</taxon>
        <taxon>Metazoa</taxon>
        <taxon>Ecdysozoa</taxon>
        <taxon>Arthropoda</taxon>
        <taxon>Chelicerata</taxon>
        <taxon>Arachnida</taxon>
        <taxon>Araneae</taxon>
        <taxon>Araneomorphae</taxon>
        <taxon>Entelegynae</taxon>
        <taxon>Araneoidea</taxon>
        <taxon>Araneidae</taxon>
        <taxon>Caerostris</taxon>
    </lineage>
</organism>
<feature type="compositionally biased region" description="Basic and acidic residues" evidence="1">
    <location>
        <begin position="15"/>
        <end position="35"/>
    </location>
</feature>
<feature type="compositionally biased region" description="Basic residues" evidence="1">
    <location>
        <begin position="1"/>
        <end position="14"/>
    </location>
</feature>
<name>A0AAV4SAV9_CAEEX</name>
<evidence type="ECO:0000313" key="2">
    <source>
        <dbReference type="EMBL" id="GIY31129.1"/>
    </source>
</evidence>
<gene>
    <name evidence="2" type="ORF">CEXT_75701</name>
</gene>
<evidence type="ECO:0000256" key="1">
    <source>
        <dbReference type="SAM" id="MobiDB-lite"/>
    </source>
</evidence>
<feature type="region of interest" description="Disordered" evidence="1">
    <location>
        <begin position="1"/>
        <end position="85"/>
    </location>
</feature>